<dbReference type="AlphaFoldDB" id="A0A9Q1RP31"/>
<dbReference type="PANTHER" id="PTHR31790">
    <property type="entry name" value="OS02G0783600 PROTEIN"/>
    <property type="match status" value="1"/>
</dbReference>
<proteinExistence type="predicted"/>
<dbReference type="OrthoDB" id="610337at2759"/>
<reference evidence="2" key="1">
    <citation type="journal article" date="2023" name="Proc. Natl. Acad. Sci. U.S.A.">
        <title>Genomic and structural basis for evolution of tropane alkaloid biosynthesis.</title>
        <authorList>
            <person name="Wanga Y.-J."/>
            <person name="Taina T."/>
            <person name="Yua J.-Y."/>
            <person name="Lia J."/>
            <person name="Xua B."/>
            <person name="Chenc J."/>
            <person name="D'Auriad J.C."/>
            <person name="Huanga J.-P."/>
            <person name="Huanga S.-X."/>
        </authorList>
    </citation>
    <scope>NUCLEOTIDE SEQUENCE [LARGE SCALE GENOMIC DNA]</scope>
    <source>
        <strain evidence="2">cv. KIB-2019</strain>
    </source>
</reference>
<evidence type="ECO:0000313" key="2">
    <source>
        <dbReference type="Proteomes" id="UP001152561"/>
    </source>
</evidence>
<sequence>MASILELKADYDYYSCPRNRPIELSHKFSPPSTGMEYVFNRFIYLLNGKTHDEYHSVYINNPLLCEYFKLKLPECEKNVIRVAYGLCFSEASGQYKVLRLVVRKLQDHLEVSELEVYVNAALHWMGQRKDDCIYSFDIGTEKLKSLPAPPGLETPSWCLTLTVLGNCLCLADYIYGQRVDIWRMKEYEIAESWTKDSVLVYSIPLGMRRYKLEAILI</sequence>
<keyword evidence="2" id="KW-1185">Reference proteome</keyword>
<accession>A0A9Q1RP31</accession>
<dbReference type="InterPro" id="IPR052361">
    <property type="entry name" value="F-box_domain"/>
</dbReference>
<organism evidence="1 2">
    <name type="scientific">Anisodus acutangulus</name>
    <dbReference type="NCBI Taxonomy" id="402998"/>
    <lineage>
        <taxon>Eukaryota</taxon>
        <taxon>Viridiplantae</taxon>
        <taxon>Streptophyta</taxon>
        <taxon>Embryophyta</taxon>
        <taxon>Tracheophyta</taxon>
        <taxon>Spermatophyta</taxon>
        <taxon>Magnoliopsida</taxon>
        <taxon>eudicotyledons</taxon>
        <taxon>Gunneridae</taxon>
        <taxon>Pentapetalae</taxon>
        <taxon>asterids</taxon>
        <taxon>lamiids</taxon>
        <taxon>Solanales</taxon>
        <taxon>Solanaceae</taxon>
        <taxon>Solanoideae</taxon>
        <taxon>Hyoscyameae</taxon>
        <taxon>Anisodus</taxon>
    </lineage>
</organism>
<protein>
    <recommendedName>
        <fullName evidence="3">F-box associated domain-containing protein</fullName>
    </recommendedName>
</protein>
<comment type="caution">
    <text evidence="1">The sequence shown here is derived from an EMBL/GenBank/DDBJ whole genome shotgun (WGS) entry which is preliminary data.</text>
</comment>
<gene>
    <name evidence="1" type="ORF">K7X08_006664</name>
</gene>
<dbReference type="PANTHER" id="PTHR31790:SF96">
    <property type="entry name" value="F-BOX DOMAIN-CONTAINING PROTEIN"/>
    <property type="match status" value="1"/>
</dbReference>
<evidence type="ECO:0008006" key="3">
    <source>
        <dbReference type="Google" id="ProtNLM"/>
    </source>
</evidence>
<name>A0A9Q1RP31_9SOLA</name>
<dbReference type="EMBL" id="JAJAGQ010000002">
    <property type="protein sequence ID" value="KAJ8570087.1"/>
    <property type="molecule type" value="Genomic_DNA"/>
</dbReference>
<dbReference type="Proteomes" id="UP001152561">
    <property type="component" value="Unassembled WGS sequence"/>
</dbReference>
<evidence type="ECO:0000313" key="1">
    <source>
        <dbReference type="EMBL" id="KAJ8570087.1"/>
    </source>
</evidence>